<feature type="transmembrane region" description="Helical" evidence="1">
    <location>
        <begin position="50"/>
        <end position="69"/>
    </location>
</feature>
<dbReference type="AlphaFoldDB" id="A0A6N4SSQ2"/>
<name>A0A6N4SSQ2_CYTH3</name>
<dbReference type="Proteomes" id="UP000001822">
    <property type="component" value="Chromosome"/>
</dbReference>
<evidence type="ECO:0000256" key="1">
    <source>
        <dbReference type="SAM" id="Phobius"/>
    </source>
</evidence>
<feature type="transmembrane region" description="Helical" evidence="1">
    <location>
        <begin position="115"/>
        <end position="136"/>
    </location>
</feature>
<proteinExistence type="predicted"/>
<evidence type="ECO:0000313" key="3">
    <source>
        <dbReference type="Proteomes" id="UP000001822"/>
    </source>
</evidence>
<dbReference type="Pfam" id="PF04238">
    <property type="entry name" value="DUF420"/>
    <property type="match status" value="1"/>
</dbReference>
<evidence type="ECO:0000313" key="2">
    <source>
        <dbReference type="EMBL" id="ABG59462.1"/>
    </source>
</evidence>
<keyword evidence="1" id="KW-0812">Transmembrane</keyword>
<dbReference type="InterPro" id="IPR007352">
    <property type="entry name" value="DUF420"/>
</dbReference>
<feature type="transmembrane region" description="Helical" evidence="1">
    <location>
        <begin position="81"/>
        <end position="100"/>
    </location>
</feature>
<dbReference type="PANTHER" id="PTHR37692">
    <property type="entry name" value="HYPOTHETICAL MEMBRANE SPANNING PROTEIN"/>
    <property type="match status" value="1"/>
</dbReference>
<accession>A0A6N4SSQ2</accession>
<evidence type="ECO:0008006" key="4">
    <source>
        <dbReference type="Google" id="ProtNLM"/>
    </source>
</evidence>
<keyword evidence="1" id="KW-0472">Membrane</keyword>
<gene>
    <name evidence="2" type="ordered locus">CHU_2199</name>
</gene>
<dbReference type="PANTHER" id="PTHR37692:SF1">
    <property type="entry name" value="DUF420 DOMAIN-CONTAINING PROTEIN"/>
    <property type="match status" value="1"/>
</dbReference>
<organism evidence="2 3">
    <name type="scientific">Cytophaga hutchinsonii (strain ATCC 33406 / DSM 1761 / CIP 103989 / NBRC 15051 / NCIMB 9469 / D465)</name>
    <dbReference type="NCBI Taxonomy" id="269798"/>
    <lineage>
        <taxon>Bacteria</taxon>
        <taxon>Pseudomonadati</taxon>
        <taxon>Bacteroidota</taxon>
        <taxon>Cytophagia</taxon>
        <taxon>Cytophagales</taxon>
        <taxon>Cytophagaceae</taxon>
        <taxon>Cytophaga</taxon>
    </lineage>
</organism>
<keyword evidence="1" id="KW-1133">Transmembrane helix</keyword>
<feature type="transmembrane region" description="Helical" evidence="1">
    <location>
        <begin position="20"/>
        <end position="38"/>
    </location>
</feature>
<dbReference type="EMBL" id="CP000383">
    <property type="protein sequence ID" value="ABG59462.1"/>
    <property type="molecule type" value="Genomic_DNA"/>
</dbReference>
<dbReference type="KEGG" id="chu:CHU_2199"/>
<feature type="transmembrane region" description="Helical" evidence="1">
    <location>
        <begin position="156"/>
        <end position="175"/>
    </location>
</feature>
<protein>
    <recommendedName>
        <fullName evidence="4">DUF420 domain-containing protein</fullName>
    </recommendedName>
</protein>
<sequence length="181" mass="20589">MMQNENNLVKVLNDKTINILAIAIPVAVALLLGLPFKLDLGSWTNTLPHINALVNSLTTLFLVIAFAAIRRKNIALHRTCMLICVALGLFFLLTYILYHLTHTSTHYGGTSPLNYVYYFLLITHIILAAVVVYFVLKALYFAFTSDFERHKKIVKWAYPIWLYVSVTGVLVYLMISPYYGK</sequence>
<reference evidence="2 3" key="1">
    <citation type="journal article" date="2007" name="Appl. Environ. Microbiol.">
        <title>Genome sequence of the cellulolytic gliding bacterium Cytophaga hutchinsonii.</title>
        <authorList>
            <person name="Xie G."/>
            <person name="Bruce D.C."/>
            <person name="Challacombe J.F."/>
            <person name="Chertkov O."/>
            <person name="Detter J.C."/>
            <person name="Gilna P."/>
            <person name="Han C.S."/>
            <person name="Lucas S."/>
            <person name="Misra M."/>
            <person name="Myers G.L."/>
            <person name="Richardson P."/>
            <person name="Tapia R."/>
            <person name="Thayer N."/>
            <person name="Thompson L.S."/>
            <person name="Brettin T.S."/>
            <person name="Henrissat B."/>
            <person name="Wilson D.B."/>
            <person name="McBride M.J."/>
        </authorList>
    </citation>
    <scope>NUCLEOTIDE SEQUENCE [LARGE SCALE GENOMIC DNA]</scope>
    <source>
        <strain evidence="3">ATCC 33406 / DSM 1761 / CIP 103989 / NBRC 15051 / NCIMB 9469 / D465</strain>
    </source>
</reference>
<keyword evidence="3" id="KW-1185">Reference proteome</keyword>